<accession>A0A9X0TNG8</accession>
<proteinExistence type="predicted"/>
<sequence length="53" mass="6243">MDIKVIAFSKIKMDPLCFKDFDEVISLYNFDSNIKTLFYKHVMFAEIAIKTGY</sequence>
<dbReference type="AlphaFoldDB" id="A0A9X0TNG8"/>
<comment type="caution">
    <text evidence="1">The sequence shown here is derived from an EMBL/GenBank/DDBJ whole genome shotgun (WGS) entry which is preliminary data.</text>
</comment>
<protein>
    <submittedName>
        <fullName evidence="1">Abi family protein</fullName>
    </submittedName>
</protein>
<evidence type="ECO:0000313" key="2">
    <source>
        <dbReference type="Proteomes" id="UP000524893"/>
    </source>
</evidence>
<gene>
    <name evidence="1" type="ORF">HR081_11630</name>
</gene>
<evidence type="ECO:0000313" key="1">
    <source>
        <dbReference type="EMBL" id="MBA8777519.1"/>
    </source>
</evidence>
<dbReference type="EMBL" id="JABTCN010000055">
    <property type="protein sequence ID" value="MBA8777519.1"/>
    <property type="molecule type" value="Genomic_DNA"/>
</dbReference>
<organism evidence="1 2">
    <name type="scientific">Staphylococcus coagulans</name>
    <dbReference type="NCBI Taxonomy" id="74706"/>
    <lineage>
        <taxon>Bacteria</taxon>
        <taxon>Bacillati</taxon>
        <taxon>Bacillota</taxon>
        <taxon>Bacilli</taxon>
        <taxon>Bacillales</taxon>
        <taxon>Staphylococcaceae</taxon>
        <taxon>Staphylococcus</taxon>
    </lineage>
</organism>
<name>A0A9X0TNG8_9STAP</name>
<dbReference type="Proteomes" id="UP000524893">
    <property type="component" value="Unassembled WGS sequence"/>
</dbReference>
<reference evidence="1 2" key="1">
    <citation type="journal article" date="2020" name="Access Microbiol">
        <title>Isolation and genome sequencing of Staphylococcus schleiferi subspecies coagulans from Antarctic seals.</title>
        <authorList>
            <person name="Foster G."/>
            <person name="Robb A."/>
            <person name="Paterson G.K."/>
        </authorList>
    </citation>
    <scope>NUCLEOTIDE SEQUENCE [LARGE SCALE GENOMIC DNA]</scope>
    <source>
        <strain evidence="1 2">M615/02/4</strain>
    </source>
</reference>